<proteinExistence type="predicted"/>
<dbReference type="Pfam" id="PF00538">
    <property type="entry name" value="Linker_histone"/>
    <property type="match status" value="1"/>
</dbReference>
<evidence type="ECO:0000313" key="4">
    <source>
        <dbReference type="Proteomes" id="UP000663829"/>
    </source>
</evidence>
<reference evidence="2" key="1">
    <citation type="submission" date="2021-02" db="EMBL/GenBank/DDBJ databases">
        <authorList>
            <person name="Nowell W R."/>
        </authorList>
    </citation>
    <scope>NUCLEOTIDE SEQUENCE</scope>
</reference>
<sequence length="723" mass="85826">MLKFRNMSLSRRDFSKHPSYFQMIKTALIKLNDHESGSSKTALLHYIFAHYDVDPLIANQNLKFVLKNGLKRNYFIQTSGRGMNGSFKLGFKTTTTRNVPTKSKSLITHVQSDTCARFEDIANEILYDIFDYLHPIQVVYTFRNLNQRFSCLIDKYTKSIDLSSIPYQLLQEYYTQSPDTRSVKLGSDSTLTSTCLSSILQNSSIASLTISNIVDLEQFVIKYLPELVRSLRELKIDIGTTQNDIIQKVYQTIFSNQCQLETCSLKLNLPVDTVINKQSSPICLNLRDLTIDFDNFNQFLPIFDYIPQIESLSIRLNQCIAKNDDFEEEYDPQDLIAHNIDYSFKVPHLKSFTFKIKNFIYDDHLKVLLKNLPNLEELILWLEDCHFNIDGTYLQEKLSISMLKQLKKFHWYMDGGYNDDINDLLSTFSSTKQFVGGYLDSEYHVYFYSLPYYFDYFPNVSNYFLQRKLNISSSIEEYLLWKNVKHISLEQISLQSSIPILNLLNDLFINVKHVDINFIDEYDEGDIDQNNNHKLEDETRMLYNNYDLNKFKLKYITKLTMYYDHAHIRHNLHIYPCFILMKKLIFNLPIQLKSLKIDYEILLDLLIYYKEKSQKLINNLIELKLAFYGEHYYFLDYLIKYFPKLQRLYFKKYQCINETLWYFKGKDVNKLINHLKYLTYFDINSYGETMIFKNAQTIKTIKNKLIKYRCIHEINLNRMTLWK</sequence>
<dbReference type="GO" id="GO:0006334">
    <property type="term" value="P:nucleosome assembly"/>
    <property type="evidence" value="ECO:0007669"/>
    <property type="project" value="InterPro"/>
</dbReference>
<evidence type="ECO:0000259" key="1">
    <source>
        <dbReference type="PROSITE" id="PS51504"/>
    </source>
</evidence>
<organism evidence="2 4">
    <name type="scientific">Didymodactylos carnosus</name>
    <dbReference type="NCBI Taxonomy" id="1234261"/>
    <lineage>
        <taxon>Eukaryota</taxon>
        <taxon>Metazoa</taxon>
        <taxon>Spiralia</taxon>
        <taxon>Gnathifera</taxon>
        <taxon>Rotifera</taxon>
        <taxon>Eurotatoria</taxon>
        <taxon>Bdelloidea</taxon>
        <taxon>Philodinida</taxon>
        <taxon>Philodinidae</taxon>
        <taxon>Didymodactylos</taxon>
    </lineage>
</organism>
<dbReference type="Gene3D" id="3.80.10.10">
    <property type="entry name" value="Ribonuclease Inhibitor"/>
    <property type="match status" value="1"/>
</dbReference>
<evidence type="ECO:0000313" key="3">
    <source>
        <dbReference type="EMBL" id="CAF3636834.1"/>
    </source>
</evidence>
<protein>
    <recommendedName>
        <fullName evidence="1">H15 domain-containing protein</fullName>
    </recommendedName>
</protein>
<dbReference type="InterPro" id="IPR036390">
    <property type="entry name" value="WH_DNA-bd_sf"/>
</dbReference>
<accession>A0A813WD23</accession>
<dbReference type="InterPro" id="IPR032675">
    <property type="entry name" value="LRR_dom_sf"/>
</dbReference>
<comment type="caution">
    <text evidence="2">The sequence shown here is derived from an EMBL/GenBank/DDBJ whole genome shotgun (WGS) entry which is preliminary data.</text>
</comment>
<dbReference type="SMART" id="SM00526">
    <property type="entry name" value="H15"/>
    <property type="match status" value="1"/>
</dbReference>
<dbReference type="Proteomes" id="UP000663829">
    <property type="component" value="Unassembled WGS sequence"/>
</dbReference>
<keyword evidence="4" id="KW-1185">Reference proteome</keyword>
<dbReference type="GO" id="GO:0003677">
    <property type="term" value="F:DNA binding"/>
    <property type="evidence" value="ECO:0007669"/>
    <property type="project" value="InterPro"/>
</dbReference>
<dbReference type="EMBL" id="CAJNOQ010000895">
    <property type="protein sequence ID" value="CAF0849033.1"/>
    <property type="molecule type" value="Genomic_DNA"/>
</dbReference>
<dbReference type="AlphaFoldDB" id="A0A813WD23"/>
<dbReference type="Proteomes" id="UP000681722">
    <property type="component" value="Unassembled WGS sequence"/>
</dbReference>
<evidence type="ECO:0000313" key="2">
    <source>
        <dbReference type="EMBL" id="CAF0849033.1"/>
    </source>
</evidence>
<feature type="domain" description="H15" evidence="1">
    <location>
        <begin position="16"/>
        <end position="91"/>
    </location>
</feature>
<dbReference type="SUPFAM" id="SSF46785">
    <property type="entry name" value="Winged helix' DNA-binding domain"/>
    <property type="match status" value="1"/>
</dbReference>
<gene>
    <name evidence="2" type="ORF">GPM918_LOCUS5972</name>
    <name evidence="3" type="ORF">SRO942_LOCUS5980</name>
</gene>
<dbReference type="EMBL" id="CAJOBC010000896">
    <property type="protein sequence ID" value="CAF3636834.1"/>
    <property type="molecule type" value="Genomic_DNA"/>
</dbReference>
<dbReference type="InterPro" id="IPR005818">
    <property type="entry name" value="Histone_H1/H5_H15"/>
</dbReference>
<dbReference type="CDD" id="cd00073">
    <property type="entry name" value="H15"/>
    <property type="match status" value="1"/>
</dbReference>
<dbReference type="GO" id="GO:0000786">
    <property type="term" value="C:nucleosome"/>
    <property type="evidence" value="ECO:0007669"/>
    <property type="project" value="InterPro"/>
</dbReference>
<dbReference type="Gene3D" id="1.10.10.10">
    <property type="entry name" value="Winged helix-like DNA-binding domain superfamily/Winged helix DNA-binding domain"/>
    <property type="match status" value="1"/>
</dbReference>
<name>A0A813WD23_9BILA</name>
<dbReference type="InterPro" id="IPR036388">
    <property type="entry name" value="WH-like_DNA-bd_sf"/>
</dbReference>
<dbReference type="PROSITE" id="PS51504">
    <property type="entry name" value="H15"/>
    <property type="match status" value="1"/>
</dbReference>
<dbReference type="OrthoDB" id="1110759at2759"/>